<protein>
    <submittedName>
        <fullName evidence="9">PHB depolymerase family esterase</fullName>
    </submittedName>
</protein>
<evidence type="ECO:0000256" key="8">
    <source>
        <dbReference type="SAM" id="MobiDB-lite"/>
    </source>
</evidence>
<dbReference type="InterPro" id="IPR029058">
    <property type="entry name" value="AB_hydrolase_fold"/>
</dbReference>
<evidence type="ECO:0000256" key="1">
    <source>
        <dbReference type="ARBA" id="ARBA00004613"/>
    </source>
</evidence>
<dbReference type="RefSeq" id="WP_344839988.1">
    <property type="nucleotide sequence ID" value="NZ_BAAAUV010000055.1"/>
</dbReference>
<name>A0ABP6QP62_9ACTN</name>
<dbReference type="Proteomes" id="UP001501237">
    <property type="component" value="Unassembled WGS sequence"/>
</dbReference>
<proteinExistence type="predicted"/>
<dbReference type="Pfam" id="PF10503">
    <property type="entry name" value="Esterase_PHB"/>
    <property type="match status" value="1"/>
</dbReference>
<feature type="region of interest" description="Disordered" evidence="8">
    <location>
        <begin position="20"/>
        <end position="41"/>
    </location>
</feature>
<keyword evidence="7" id="KW-0624">Polysaccharide degradation</keyword>
<dbReference type="Gene3D" id="3.40.50.1820">
    <property type="entry name" value="alpha/beta hydrolase"/>
    <property type="match status" value="1"/>
</dbReference>
<keyword evidence="6" id="KW-0119">Carbohydrate metabolism</keyword>
<evidence type="ECO:0000256" key="2">
    <source>
        <dbReference type="ARBA" id="ARBA00022525"/>
    </source>
</evidence>
<comment type="subcellular location">
    <subcellularLocation>
        <location evidence="1">Secreted</location>
    </subcellularLocation>
</comment>
<dbReference type="InterPro" id="IPR043595">
    <property type="entry name" value="FaeB/C/D"/>
</dbReference>
<dbReference type="PANTHER" id="PTHR38050">
    <property type="match status" value="1"/>
</dbReference>
<keyword evidence="5" id="KW-0378">Hydrolase</keyword>
<keyword evidence="2" id="KW-0964">Secreted</keyword>
<evidence type="ECO:0000256" key="7">
    <source>
        <dbReference type="ARBA" id="ARBA00023326"/>
    </source>
</evidence>
<evidence type="ECO:0000256" key="4">
    <source>
        <dbReference type="ARBA" id="ARBA00022729"/>
    </source>
</evidence>
<dbReference type="PANTHER" id="PTHR38050:SF2">
    <property type="entry name" value="FERULOYL ESTERASE C-RELATED"/>
    <property type="match status" value="1"/>
</dbReference>
<reference evidence="10" key="1">
    <citation type="journal article" date="2019" name="Int. J. Syst. Evol. Microbiol.">
        <title>The Global Catalogue of Microorganisms (GCM) 10K type strain sequencing project: providing services to taxonomists for standard genome sequencing and annotation.</title>
        <authorList>
            <consortium name="The Broad Institute Genomics Platform"/>
            <consortium name="The Broad Institute Genome Sequencing Center for Infectious Disease"/>
            <person name="Wu L."/>
            <person name="Ma J."/>
        </authorList>
    </citation>
    <scope>NUCLEOTIDE SEQUENCE [LARGE SCALE GENOMIC DNA]</scope>
    <source>
        <strain evidence="10">JCM 9377</strain>
    </source>
</reference>
<keyword evidence="10" id="KW-1185">Reference proteome</keyword>
<sequence length="281" mass="29950">MRRLALFVTVCCLALAGCQGTDEPERKPGKTAKPPVATGTHRYKLDVGTPGHREYLLRVPAGLKGPAPLVVALHGGASNAERFEKESGFDGVSDDEKIVVAYPDGFMLSWNAGGCCGPAKVGKVDDVGFVNKMIDKLVGQGVADPKKIFVTGFSNGGGLAYKMACDGPGKVRAIGVVSAALIMDCAPSRPVSTMIVHGTADRSVPYKGGGQRDFNDKRPFPPFSKAVDFWLKEDELGALEQDGKCRQSEGSVTVRVCTRAGGTHEWPEGMARDLWNFFSTT</sequence>
<dbReference type="InterPro" id="IPR010126">
    <property type="entry name" value="Esterase_phb"/>
</dbReference>
<dbReference type="SUPFAM" id="SSF53474">
    <property type="entry name" value="alpha/beta-Hydrolases"/>
    <property type="match status" value="1"/>
</dbReference>
<gene>
    <name evidence="9" type="ORF">GCM10010468_80930</name>
</gene>
<dbReference type="PROSITE" id="PS51257">
    <property type="entry name" value="PROKAR_LIPOPROTEIN"/>
    <property type="match status" value="1"/>
</dbReference>
<keyword evidence="3" id="KW-0858">Xylan degradation</keyword>
<evidence type="ECO:0000313" key="9">
    <source>
        <dbReference type="EMBL" id="GAA3243013.1"/>
    </source>
</evidence>
<dbReference type="EMBL" id="BAAAUV010000055">
    <property type="protein sequence ID" value="GAA3243013.1"/>
    <property type="molecule type" value="Genomic_DNA"/>
</dbReference>
<evidence type="ECO:0000256" key="6">
    <source>
        <dbReference type="ARBA" id="ARBA00023277"/>
    </source>
</evidence>
<comment type="caution">
    <text evidence="9">The sequence shown here is derived from an EMBL/GenBank/DDBJ whole genome shotgun (WGS) entry which is preliminary data.</text>
</comment>
<organism evidence="9 10">
    <name type="scientific">Actinocorallia longicatena</name>
    <dbReference type="NCBI Taxonomy" id="111803"/>
    <lineage>
        <taxon>Bacteria</taxon>
        <taxon>Bacillati</taxon>
        <taxon>Actinomycetota</taxon>
        <taxon>Actinomycetes</taxon>
        <taxon>Streptosporangiales</taxon>
        <taxon>Thermomonosporaceae</taxon>
        <taxon>Actinocorallia</taxon>
    </lineage>
</organism>
<accession>A0ABP6QP62</accession>
<evidence type="ECO:0000256" key="3">
    <source>
        <dbReference type="ARBA" id="ARBA00022651"/>
    </source>
</evidence>
<evidence type="ECO:0000313" key="10">
    <source>
        <dbReference type="Proteomes" id="UP001501237"/>
    </source>
</evidence>
<evidence type="ECO:0000256" key="5">
    <source>
        <dbReference type="ARBA" id="ARBA00022801"/>
    </source>
</evidence>
<keyword evidence="4" id="KW-0732">Signal</keyword>